<dbReference type="Proteomes" id="UP000007435">
    <property type="component" value="Chromosome"/>
</dbReference>
<evidence type="ECO:0000313" key="2">
    <source>
        <dbReference type="Proteomes" id="UP000007435"/>
    </source>
</evidence>
<dbReference type="InterPro" id="IPR011990">
    <property type="entry name" value="TPR-like_helical_dom_sf"/>
</dbReference>
<sequence>MKKIYALALMVIMSACQKEDFEDFYADPSKLNTTTVEKQFTGFIFSNKDYALPSYWNYFVIHRITNNRYTQAVTWANDIDQYIPGGGAVNDRWNTYYNFLAQYRELQKVFNSLSEEDQKLRRIYMLAATVYLYDHTQQVVDLHGDIPFSEAGMLSTNGGDYNVSYPKYDSAESIYTTMLDDLKSIADELNTIEVNSGIQVGFEKQDLINNGDLTAWKRYVNSLRLRILTRVSGASNFSSRAQTEIGQIVGNPTAYPIVNTNVENIAFEVKTLGVYFNDNNEFERGLEDWNGNVAGKKLVDHMVNNKDPRLTYVLEPGVEAENGKYETISQLENSSTITEKINAGTLTIYNRSTLSRNSYFPGILISASQVQFMLAEYYLKAGNEAMASATYEKGIRESINFYKEVRSISNNSVSPVPANITEAQIVAYLATPEVQWTPAKSANEKLALIGLQKWLHFNVVQPLENWTEVRRLKLPALTFWVDQASNQTTVPARWNYPNSEKAYNEANYNAVASKDNLTTKLFWDTK</sequence>
<reference evidence="1 2" key="2">
    <citation type="journal article" date="2011" name="Stand. Genomic Sci.">
        <title>Complete genome sequence of Leadbetterella byssophila type strain (4M15).</title>
        <authorList>
            <person name="Abt B."/>
            <person name="Teshima H."/>
            <person name="Lucas S."/>
            <person name="Lapidus A."/>
            <person name="Del Rio T.G."/>
            <person name="Nolan M."/>
            <person name="Tice H."/>
            <person name="Cheng J.F."/>
            <person name="Pitluck S."/>
            <person name="Liolios K."/>
            <person name="Pagani I."/>
            <person name="Ivanova N."/>
            <person name="Mavromatis K."/>
            <person name="Pati A."/>
            <person name="Tapia R."/>
            <person name="Han C."/>
            <person name="Goodwin L."/>
            <person name="Chen A."/>
            <person name="Palaniappan K."/>
            <person name="Land M."/>
            <person name="Hauser L."/>
            <person name="Chang Y.J."/>
            <person name="Jeffries C.D."/>
            <person name="Rohde M."/>
            <person name="Goker M."/>
            <person name="Tindall B.J."/>
            <person name="Detter J.C."/>
            <person name="Woyke T."/>
            <person name="Bristow J."/>
            <person name="Eisen J.A."/>
            <person name="Markowitz V."/>
            <person name="Hugenholtz P."/>
            <person name="Klenk H.P."/>
            <person name="Kyrpides N.C."/>
        </authorList>
    </citation>
    <scope>NUCLEOTIDE SEQUENCE [LARGE SCALE GENOMIC DNA]</scope>
    <source>
        <strain evidence="2">DSM 17132 / JCM 16389 / KACC 11308 / NBRC 106382 / 4M15</strain>
    </source>
</reference>
<evidence type="ECO:0008006" key="3">
    <source>
        <dbReference type="Google" id="ProtNLM"/>
    </source>
</evidence>
<dbReference type="Pfam" id="PF12771">
    <property type="entry name" value="SusD-like_2"/>
    <property type="match status" value="1"/>
</dbReference>
<dbReference type="STRING" id="649349.Lbys_2804"/>
<accession>E4RRD3</accession>
<dbReference type="Gene3D" id="1.25.40.390">
    <property type="match status" value="1"/>
</dbReference>
<dbReference type="HOGENOM" id="CLU_025928_1_0_10"/>
<dbReference type="AlphaFoldDB" id="E4RRD3"/>
<dbReference type="eggNOG" id="COG4198">
    <property type="taxonomic scope" value="Bacteria"/>
</dbReference>
<organism evidence="1 2">
    <name type="scientific">Leadbetterella byssophila (strain DSM 17132 / JCM 16389 / KACC 11308 / NBRC 106382 / 4M15)</name>
    <dbReference type="NCBI Taxonomy" id="649349"/>
    <lineage>
        <taxon>Bacteria</taxon>
        <taxon>Pseudomonadati</taxon>
        <taxon>Bacteroidota</taxon>
        <taxon>Cytophagia</taxon>
        <taxon>Cytophagales</taxon>
        <taxon>Leadbetterellaceae</taxon>
        <taxon>Leadbetterella</taxon>
    </lineage>
</organism>
<dbReference type="SUPFAM" id="SSF48452">
    <property type="entry name" value="TPR-like"/>
    <property type="match status" value="1"/>
</dbReference>
<dbReference type="InterPro" id="IPR041662">
    <property type="entry name" value="SusD-like_2"/>
</dbReference>
<name>E4RRD3_LEAB4</name>
<dbReference type="PROSITE" id="PS51257">
    <property type="entry name" value="PROKAR_LIPOPROTEIN"/>
    <property type="match status" value="1"/>
</dbReference>
<evidence type="ECO:0000313" key="1">
    <source>
        <dbReference type="EMBL" id="ADQ18466.1"/>
    </source>
</evidence>
<reference key="1">
    <citation type="submission" date="2010-11" db="EMBL/GenBank/DDBJ databases">
        <title>The complete genome of Leadbetterella byssophila DSM 17132.</title>
        <authorList>
            <consortium name="US DOE Joint Genome Institute (JGI-PGF)"/>
            <person name="Lucas S."/>
            <person name="Copeland A."/>
            <person name="Lapidus A."/>
            <person name="Glavina del Rio T."/>
            <person name="Dalin E."/>
            <person name="Tice H."/>
            <person name="Bruce D."/>
            <person name="Goodwin L."/>
            <person name="Pitluck S."/>
            <person name="Kyrpides N."/>
            <person name="Mavromatis K."/>
            <person name="Ivanova N."/>
            <person name="Teshima H."/>
            <person name="Brettin T."/>
            <person name="Detter J.C."/>
            <person name="Han C."/>
            <person name="Tapia R."/>
            <person name="Land M."/>
            <person name="Hauser L."/>
            <person name="Markowitz V."/>
            <person name="Cheng J.-F."/>
            <person name="Hugenholtz P."/>
            <person name="Woyke T."/>
            <person name="Wu D."/>
            <person name="Tindall B."/>
            <person name="Pomrenke H.G."/>
            <person name="Brambilla E."/>
            <person name="Klenk H.-P."/>
            <person name="Eisen J.A."/>
        </authorList>
    </citation>
    <scope>NUCLEOTIDE SEQUENCE [LARGE SCALE GENOMIC DNA]</scope>
    <source>
        <strain>DSM 17132</strain>
    </source>
</reference>
<protein>
    <recommendedName>
        <fullName evidence="3">Lipoprotein</fullName>
    </recommendedName>
</protein>
<keyword evidence="2" id="KW-1185">Reference proteome</keyword>
<dbReference type="RefSeq" id="WP_013409498.1">
    <property type="nucleotide sequence ID" value="NC_014655.1"/>
</dbReference>
<dbReference type="EMBL" id="CP002305">
    <property type="protein sequence ID" value="ADQ18466.1"/>
    <property type="molecule type" value="Genomic_DNA"/>
</dbReference>
<dbReference type="OrthoDB" id="843771at2"/>
<dbReference type="KEGG" id="lby:Lbys_2804"/>
<proteinExistence type="predicted"/>
<gene>
    <name evidence="1" type="ordered locus">Lbys_2804</name>
</gene>